<dbReference type="CDD" id="cd02181">
    <property type="entry name" value="GH16_fungal_Lam16A_glucanase"/>
    <property type="match status" value="1"/>
</dbReference>
<dbReference type="PROSITE" id="PS51762">
    <property type="entry name" value="GH16_2"/>
    <property type="match status" value="1"/>
</dbReference>
<proteinExistence type="predicted"/>
<dbReference type="GO" id="GO:0004553">
    <property type="term" value="F:hydrolase activity, hydrolyzing O-glycosyl compounds"/>
    <property type="evidence" value="ECO:0007669"/>
    <property type="project" value="InterPro"/>
</dbReference>
<dbReference type="EMBL" id="JAACJO010000002">
    <property type="protein sequence ID" value="KAF5362218.1"/>
    <property type="molecule type" value="Genomic_DNA"/>
</dbReference>
<dbReference type="InterPro" id="IPR000757">
    <property type="entry name" value="Beta-glucanase-like"/>
</dbReference>
<dbReference type="InterPro" id="IPR050546">
    <property type="entry name" value="Glycosyl_Hydrlase_16"/>
</dbReference>
<protein>
    <recommendedName>
        <fullName evidence="2">GH16 domain-containing protein</fullName>
    </recommendedName>
</protein>
<organism evidence="3 4">
    <name type="scientific">Leucocoprinus leucothites</name>
    <dbReference type="NCBI Taxonomy" id="201217"/>
    <lineage>
        <taxon>Eukaryota</taxon>
        <taxon>Fungi</taxon>
        <taxon>Dikarya</taxon>
        <taxon>Basidiomycota</taxon>
        <taxon>Agaricomycotina</taxon>
        <taxon>Agaricomycetes</taxon>
        <taxon>Agaricomycetidae</taxon>
        <taxon>Agaricales</taxon>
        <taxon>Agaricineae</taxon>
        <taxon>Agaricaceae</taxon>
        <taxon>Leucocoprinus</taxon>
    </lineage>
</organism>
<dbReference type="SUPFAM" id="SSF49899">
    <property type="entry name" value="Concanavalin A-like lectins/glucanases"/>
    <property type="match status" value="1"/>
</dbReference>
<keyword evidence="4" id="KW-1185">Reference proteome</keyword>
<accession>A0A8H5GC43</accession>
<feature type="region of interest" description="Disordered" evidence="1">
    <location>
        <begin position="91"/>
        <end position="127"/>
    </location>
</feature>
<dbReference type="FunFam" id="2.60.120.200:FF:000179">
    <property type="entry name" value="Unplaced genomic scaffold supercont1.19, whole genome shotgun sequence"/>
    <property type="match status" value="1"/>
</dbReference>
<dbReference type="PANTHER" id="PTHR10963:SF24">
    <property type="entry name" value="GLYCOSIDASE C21B10.07-RELATED"/>
    <property type="match status" value="1"/>
</dbReference>
<dbReference type="Pfam" id="PF26113">
    <property type="entry name" value="GH16_XgeA"/>
    <property type="match status" value="1"/>
</dbReference>
<dbReference type="GO" id="GO:0009251">
    <property type="term" value="P:glucan catabolic process"/>
    <property type="evidence" value="ECO:0007669"/>
    <property type="project" value="TreeGrafter"/>
</dbReference>
<feature type="domain" description="GH16" evidence="2">
    <location>
        <begin position="94"/>
        <end position="418"/>
    </location>
</feature>
<comment type="caution">
    <text evidence="3">The sequence shown here is derived from an EMBL/GenBank/DDBJ whole genome shotgun (WGS) entry which is preliminary data.</text>
</comment>
<feature type="compositionally biased region" description="Low complexity" evidence="1">
    <location>
        <begin position="97"/>
        <end position="122"/>
    </location>
</feature>
<reference evidence="3 4" key="1">
    <citation type="journal article" date="2020" name="ISME J.">
        <title>Uncovering the hidden diversity of litter-decomposition mechanisms in mushroom-forming fungi.</title>
        <authorList>
            <person name="Floudas D."/>
            <person name="Bentzer J."/>
            <person name="Ahren D."/>
            <person name="Johansson T."/>
            <person name="Persson P."/>
            <person name="Tunlid A."/>
        </authorList>
    </citation>
    <scope>NUCLEOTIDE SEQUENCE [LARGE SCALE GENOMIC DNA]</scope>
    <source>
        <strain evidence="3 4">CBS 146.42</strain>
    </source>
</reference>
<evidence type="ECO:0000313" key="3">
    <source>
        <dbReference type="EMBL" id="KAF5362218.1"/>
    </source>
</evidence>
<name>A0A8H5GC43_9AGAR</name>
<evidence type="ECO:0000313" key="4">
    <source>
        <dbReference type="Proteomes" id="UP000559027"/>
    </source>
</evidence>
<evidence type="ECO:0000256" key="1">
    <source>
        <dbReference type="SAM" id="MobiDB-lite"/>
    </source>
</evidence>
<sequence>MALPIRPFLFFTDGLSCSSTSRFFVALFSFHTSSCRRRRKETHLFHEEPLNIIMLFAPVLLLSLAVGSLARSSFGRSPSRPSLEHRQLVRRCKPHSTGHPTPTGTPGSGPNNGPPTNSSAPSGSGGKFKQEVMYKGEDFFSQWDFFTEDDPTHGLVNYQSQGDAESKHLAFVDGDATILAVDATKTLQPGQKRDSVRITSKKKWSAGLFIADFSHMPFGCSTWPAYWSVGPGWPNAGEIDVVEGVNQQSTNQYTLHTSEGCKASKGSVDVSGKPGQTTQCATIGGDNTGCAYIDTDARSYGQGFNDAGGGVFAHLWDHTGIKIWHFARSDVPSNIQSGSPDPSGWGSPAAFWSSDTCDIGQHFHDHSLVIDTTLCGDWAGAVYSSAGCPGTCEQAVADPKNFKDAKWKINFVAVYQPA</sequence>
<dbReference type="OrthoDB" id="192832at2759"/>
<dbReference type="InterPro" id="IPR013320">
    <property type="entry name" value="ConA-like_dom_sf"/>
</dbReference>
<evidence type="ECO:0000259" key="2">
    <source>
        <dbReference type="PROSITE" id="PS51762"/>
    </source>
</evidence>
<dbReference type="AlphaFoldDB" id="A0A8H5GC43"/>
<dbReference type="Gene3D" id="2.60.120.200">
    <property type="match status" value="1"/>
</dbReference>
<dbReference type="PANTHER" id="PTHR10963">
    <property type="entry name" value="GLYCOSYL HYDROLASE-RELATED"/>
    <property type="match status" value="1"/>
</dbReference>
<gene>
    <name evidence="3" type="ORF">D9756_002308</name>
</gene>
<dbReference type="Proteomes" id="UP000559027">
    <property type="component" value="Unassembled WGS sequence"/>
</dbReference>